<keyword evidence="3 6" id="KW-0378">Hydrolase</keyword>
<dbReference type="PANTHER" id="PTHR22726:SF1">
    <property type="entry name" value="METALLOENDOPEPTIDASE OMA1, MITOCHONDRIAL"/>
    <property type="match status" value="1"/>
</dbReference>
<evidence type="ECO:0000256" key="1">
    <source>
        <dbReference type="ARBA" id="ARBA00022670"/>
    </source>
</evidence>
<keyword evidence="2" id="KW-0479">Metal-binding</keyword>
<dbReference type="Proteomes" id="UP000287701">
    <property type="component" value="Chromosome"/>
</dbReference>
<dbReference type="OrthoDB" id="9810445at2"/>
<evidence type="ECO:0000256" key="3">
    <source>
        <dbReference type="ARBA" id="ARBA00022801"/>
    </source>
</evidence>
<dbReference type="Pfam" id="PF01435">
    <property type="entry name" value="Peptidase_M48"/>
    <property type="match status" value="1"/>
</dbReference>
<keyword evidence="7" id="KW-1133">Transmembrane helix</keyword>
<comment type="similarity">
    <text evidence="6">Belongs to the peptidase M48 family.</text>
</comment>
<evidence type="ECO:0000256" key="6">
    <source>
        <dbReference type="RuleBase" id="RU003983"/>
    </source>
</evidence>
<keyword evidence="7" id="KW-0812">Transmembrane</keyword>
<reference evidence="9 10" key="1">
    <citation type="submission" date="2019-01" db="EMBL/GenBank/DDBJ databases">
        <title>Whole Genome of Ornithobacterium rhinotracheale FARPER-174b.</title>
        <authorList>
            <person name="Tataje-Lavanda L.A."/>
            <person name="Montalvan A."/>
            <person name="Montesinos R."/>
            <person name="Zimic M."/>
            <person name="Fernandez-Sanchez M."/>
            <person name="Fernandez-Diaz M."/>
        </authorList>
    </citation>
    <scope>NUCLEOTIDE SEQUENCE [LARGE SCALE GENOMIC DNA]</scope>
    <source>
        <strain evidence="9 10">FARPER-174b</strain>
    </source>
</reference>
<feature type="transmembrane region" description="Helical" evidence="7">
    <location>
        <begin position="6"/>
        <end position="25"/>
    </location>
</feature>
<keyword evidence="1 6" id="KW-0645">Protease</keyword>
<dbReference type="GO" id="GO:0016020">
    <property type="term" value="C:membrane"/>
    <property type="evidence" value="ECO:0007669"/>
    <property type="project" value="TreeGrafter"/>
</dbReference>
<comment type="cofactor">
    <cofactor evidence="6">
        <name>Zn(2+)</name>
        <dbReference type="ChEBI" id="CHEBI:29105"/>
    </cofactor>
    <text evidence="6">Binds 1 zinc ion per subunit.</text>
</comment>
<evidence type="ECO:0000313" key="9">
    <source>
        <dbReference type="EMBL" id="QAR30510.1"/>
    </source>
</evidence>
<name>A0A410JQS7_ORNRH</name>
<dbReference type="Gene3D" id="3.30.2010.10">
    <property type="entry name" value="Metalloproteases ('zincins'), catalytic domain"/>
    <property type="match status" value="1"/>
</dbReference>
<dbReference type="EMBL" id="CP035107">
    <property type="protein sequence ID" value="QAR30510.1"/>
    <property type="molecule type" value="Genomic_DNA"/>
</dbReference>
<dbReference type="CDD" id="cd07331">
    <property type="entry name" value="M48C_Oma1_like"/>
    <property type="match status" value="1"/>
</dbReference>
<accession>A0A410JQS7</accession>
<feature type="domain" description="Peptidase M48" evidence="8">
    <location>
        <begin position="70"/>
        <end position="250"/>
    </location>
</feature>
<dbReference type="GO" id="GO:0004222">
    <property type="term" value="F:metalloendopeptidase activity"/>
    <property type="evidence" value="ECO:0007669"/>
    <property type="project" value="InterPro"/>
</dbReference>
<gene>
    <name evidence="9" type="ORF">EQP59_03640</name>
</gene>
<keyword evidence="7" id="KW-0472">Membrane</keyword>
<evidence type="ECO:0000256" key="5">
    <source>
        <dbReference type="ARBA" id="ARBA00023049"/>
    </source>
</evidence>
<dbReference type="GO" id="GO:0046872">
    <property type="term" value="F:metal ion binding"/>
    <property type="evidence" value="ECO:0007669"/>
    <property type="project" value="UniProtKB-KW"/>
</dbReference>
<dbReference type="InterPro" id="IPR051156">
    <property type="entry name" value="Mito/Outer_Membr_Metalloprot"/>
</dbReference>
<dbReference type="AlphaFoldDB" id="A0A410JQS7"/>
<evidence type="ECO:0000259" key="8">
    <source>
        <dbReference type="Pfam" id="PF01435"/>
    </source>
</evidence>
<keyword evidence="5 6" id="KW-0482">Metalloprotease</keyword>
<dbReference type="PANTHER" id="PTHR22726">
    <property type="entry name" value="METALLOENDOPEPTIDASE OMA1"/>
    <property type="match status" value="1"/>
</dbReference>
<dbReference type="InterPro" id="IPR001915">
    <property type="entry name" value="Peptidase_M48"/>
</dbReference>
<evidence type="ECO:0000256" key="2">
    <source>
        <dbReference type="ARBA" id="ARBA00022723"/>
    </source>
</evidence>
<dbReference type="GO" id="GO:0051603">
    <property type="term" value="P:proteolysis involved in protein catabolic process"/>
    <property type="evidence" value="ECO:0007669"/>
    <property type="project" value="TreeGrafter"/>
</dbReference>
<organism evidence="9 10">
    <name type="scientific">Ornithobacterium rhinotracheale</name>
    <dbReference type="NCBI Taxonomy" id="28251"/>
    <lineage>
        <taxon>Bacteria</taxon>
        <taxon>Pseudomonadati</taxon>
        <taxon>Bacteroidota</taxon>
        <taxon>Flavobacteriia</taxon>
        <taxon>Flavobacteriales</taxon>
        <taxon>Weeksellaceae</taxon>
        <taxon>Ornithobacterium</taxon>
    </lineage>
</organism>
<protein>
    <submittedName>
        <fullName evidence="9">M48 family peptidase</fullName>
    </submittedName>
</protein>
<evidence type="ECO:0000256" key="7">
    <source>
        <dbReference type="SAM" id="Phobius"/>
    </source>
</evidence>
<evidence type="ECO:0000313" key="10">
    <source>
        <dbReference type="Proteomes" id="UP000287701"/>
    </source>
</evidence>
<proteinExistence type="inferred from homology"/>
<dbReference type="RefSeq" id="WP_128500998.1">
    <property type="nucleotide sequence ID" value="NZ_CP035107.1"/>
</dbReference>
<keyword evidence="4 6" id="KW-0862">Zinc</keyword>
<evidence type="ECO:0000256" key="4">
    <source>
        <dbReference type="ARBA" id="ARBA00022833"/>
    </source>
</evidence>
<sequence>MKSNKFSFRIIIAIGIALFFLFRYYSNSSVNEITGEKQHISLSPEQEIKLGLDGRDYMIRESGGLLQDAKTQNFIQQLGRKIVQNSAAQKTPYQFEFHVLADPNTVNAFALPGGQIFITVGLLKRLKTEAQVAGVLGHEIGHVVARHSAEQMAKQQLSQGLAGAAGVASGDANSAQYAQMIAHMINLKYGRGDELEADDLGVRFMLEAGYNPYELIEVMKVLEEASGGNRQPEFTSTHPSPANRIEKIKNAIEKYQNP</sequence>